<reference evidence="11 12" key="1">
    <citation type="submission" date="2014-05" db="EMBL/GenBank/DDBJ databases">
        <title>Draft genome sequence of Amycolatopsis rifamycinica DSM 46095.</title>
        <authorList>
            <person name="Lal R."/>
            <person name="Saxena A."/>
            <person name="Kumari R."/>
            <person name="Mukherjee U."/>
            <person name="Singh P."/>
            <person name="Sangwan N."/>
            <person name="Mahato N.K."/>
        </authorList>
    </citation>
    <scope>NUCLEOTIDE SEQUENCE [LARGE SCALE GENOMIC DNA]</scope>
    <source>
        <strain evidence="11 12">DSM 46095</strain>
    </source>
</reference>
<keyword evidence="5" id="KW-0378">Hydrolase</keyword>
<proteinExistence type="inferred from homology"/>
<dbReference type="Pfam" id="PF22848">
    <property type="entry name" value="ASD1_dom"/>
    <property type="match status" value="1"/>
</dbReference>
<feature type="domain" description="LamG-like jellyroll fold" evidence="9">
    <location>
        <begin position="304"/>
        <end position="441"/>
    </location>
</feature>
<organism evidence="11 12">
    <name type="scientific">Amycolatopsis rifamycinica</name>
    <dbReference type="NCBI Taxonomy" id="287986"/>
    <lineage>
        <taxon>Bacteria</taxon>
        <taxon>Bacillati</taxon>
        <taxon>Actinomycetota</taxon>
        <taxon>Actinomycetes</taxon>
        <taxon>Pseudonocardiales</taxon>
        <taxon>Pseudonocardiaceae</taxon>
        <taxon>Amycolatopsis</taxon>
    </lineage>
</organism>
<evidence type="ECO:0000256" key="1">
    <source>
        <dbReference type="ARBA" id="ARBA00001462"/>
    </source>
</evidence>
<dbReference type="GO" id="GO:0046556">
    <property type="term" value="F:alpha-L-arabinofuranosidase activity"/>
    <property type="evidence" value="ECO:0007669"/>
    <property type="project" value="UniProtKB-EC"/>
</dbReference>
<evidence type="ECO:0000256" key="4">
    <source>
        <dbReference type="ARBA" id="ARBA00022729"/>
    </source>
</evidence>
<dbReference type="Pfam" id="PF06964">
    <property type="entry name" value="Alpha-L-AF_C"/>
    <property type="match status" value="1"/>
</dbReference>
<dbReference type="SMART" id="SM00560">
    <property type="entry name" value="LamGL"/>
    <property type="match status" value="3"/>
</dbReference>
<evidence type="ECO:0000256" key="7">
    <source>
        <dbReference type="ARBA" id="ARBA00023180"/>
    </source>
</evidence>
<dbReference type="SMART" id="SM00813">
    <property type="entry name" value="Alpha-L-AF_C"/>
    <property type="match status" value="1"/>
</dbReference>
<dbReference type="SUPFAM" id="SSF49899">
    <property type="entry name" value="Concanavalin A-like lectins/glucanases"/>
    <property type="match status" value="3"/>
</dbReference>
<evidence type="ECO:0000256" key="5">
    <source>
        <dbReference type="ARBA" id="ARBA00022801"/>
    </source>
</evidence>
<dbReference type="Gene3D" id="3.20.20.80">
    <property type="entry name" value="Glycosidases"/>
    <property type="match status" value="1"/>
</dbReference>
<accession>A0A066UDN7</accession>
<keyword evidence="7" id="KW-0325">Glycoprotein</keyword>
<comment type="similarity">
    <text evidence="2">Belongs to the glycosyl hydrolase 51 family.</text>
</comment>
<evidence type="ECO:0000259" key="9">
    <source>
        <dbReference type="SMART" id="SM00560"/>
    </source>
</evidence>
<dbReference type="InterPro" id="IPR013320">
    <property type="entry name" value="ConA-like_dom_sf"/>
</dbReference>
<keyword evidence="4 8" id="KW-0732">Signal</keyword>
<keyword evidence="6" id="KW-1015">Disulfide bond</keyword>
<dbReference type="EC" id="3.2.1.55" evidence="3"/>
<dbReference type="InterPro" id="IPR055235">
    <property type="entry name" value="ASD1_cat"/>
</dbReference>
<dbReference type="STRING" id="287986.DV20_10550"/>
<dbReference type="InterPro" id="IPR001791">
    <property type="entry name" value="Laminin_G"/>
</dbReference>
<dbReference type="AlphaFoldDB" id="A0A066UDN7"/>
<keyword evidence="12" id="KW-1185">Reference proteome</keyword>
<dbReference type="InterPro" id="IPR017853">
    <property type="entry name" value="GH"/>
</dbReference>
<dbReference type="SUPFAM" id="SSF51445">
    <property type="entry name" value="(Trans)glycosidases"/>
    <property type="match status" value="1"/>
</dbReference>
<dbReference type="eggNOG" id="COG3534">
    <property type="taxonomic scope" value="Bacteria"/>
</dbReference>
<evidence type="ECO:0000256" key="6">
    <source>
        <dbReference type="ARBA" id="ARBA00023157"/>
    </source>
</evidence>
<protein>
    <recommendedName>
        <fullName evidence="3">non-reducing end alpha-L-arabinofuranosidase</fullName>
        <ecNumber evidence="3">3.2.1.55</ecNumber>
    </recommendedName>
</protein>
<feature type="domain" description="Alpha-L-arabinofuranosidase C-terminal" evidence="10">
    <location>
        <begin position="1086"/>
        <end position="1265"/>
    </location>
</feature>
<feature type="signal peptide" evidence="8">
    <location>
        <begin position="1"/>
        <end position="31"/>
    </location>
</feature>
<sequence>MLRRLRRPMAVLAALALCAAVPIAAAPAAVADTDAALAGHWTFDDGSGTTAADTAGSHPATLTGGAGWGPGIRGGALTTDGVNGFADAGAPVLDTTKSFSVSSWVKLDRTSGFQTFVSVDGTQVSNFFLQFRDDSRRFAFTRLAGDAPADGVVASANFDPVVGQWYQLTGVYDSAASTLSLYVDGTRQVTVAAPTAWAGTGHLVIGRGKYGGNPVDFVDGSIDDVRAYSGALTAADAARLAIAGHWGLDEGTGTTTADDSLDARTATLTGGAAWGDGVVGPHGGVFNGTDGAVDAPAPVVDTAQSFSVSAWVKPTAAGGFRTAVSVDGSAISGFYLQRAADGRFAFTRRAGDGDTPSSSAVSTLPAQADQWQHVAGVYNRAAGTLSLYVNGTLQQSVPFTSPWTAGGHLEIGRGKWAGASADWFDGGIDDVRAYPVPLTGSAVAALAASGSWHFDEGAGPVARDASANAADGTLTGATWTAGAAGKAVQFDGKSTVDMGGSPAFDTGTGSLSLAAWFRTTASGTLAGHGDGYALGVTGGKLTARVGAIQVTTNGGGLADGNWHHAALVLDRASQRLTVYADGDASAVTSTCGTPTGTTLDVAACPASGTAAAPFTVGSGFTGAIDEVELRRFPLTAAQVGALAGANQLAVDANVVRANTRPTTYGSILEDISHSVEGGLYAELVRNRTFKEGYQPGSGAGATPVPYWSLLTSAGATGTYAVDTAVPLNTALDRSLKLHADAVPAAGRVAAANVGFYGVAAKPSTKYTGSFFAKGTWTGGVRVSLEKPDGTVLASKDLQPVGANWAQQTFSFTTPSTITSSTDNRIVVSLVNKGRTVLSGDAWFQQVSLFPPTFKNRPNGVRADLGQKLAAMKLGLFRVPGGNYLEGNTLDTRFEWKKTIGAPEQRPGHQNTAWGYWSTDGFGILDYLKLAEDIGAQPLLALFAGYTLNGQHVDQADYPAYVQEALDEIEYAIGDSTTTWGAKRIADGHPAPFDLHYVEVGNEDWFDGSGSYAWRFTDMFDAIKAKYPQLTVIATTGGLQGGAASSTSTGVRPDAADDHYYQSPQWFTDNSTRYDTADRSGPDILVGEYGAQDGRPTGTLAAAIGEAAFLTGLERNSDVVIGSMYAPVLVQENQSNWPVNLIGFDAGTSYASPSYWVQQMFSSTLGKQIVTSRLNQGSPLRQVVNVTTKSGRKTFTVKLVNPTPQVQTARLALTGVTAVDGTGTLTTLTGDPAGRNSLAAPTAIVPQTREITGLAATSKLTLPANSVTVLVLTGR</sequence>
<dbReference type="InterPro" id="IPR010720">
    <property type="entry name" value="Alpha-L-AF_C"/>
</dbReference>
<dbReference type="OrthoDB" id="324838at2"/>
<dbReference type="Gene3D" id="2.60.40.1180">
    <property type="entry name" value="Golgi alpha-mannosidase II"/>
    <property type="match status" value="1"/>
</dbReference>
<evidence type="ECO:0000313" key="11">
    <source>
        <dbReference type="EMBL" id="KDN22343.1"/>
    </source>
</evidence>
<comment type="catalytic activity">
    <reaction evidence="1">
        <text>Hydrolysis of terminal non-reducing alpha-L-arabinofuranoside residues in alpha-L-arabinosides.</text>
        <dbReference type="EC" id="3.2.1.55"/>
    </reaction>
</comment>
<feature type="domain" description="LamG-like jellyroll fold" evidence="9">
    <location>
        <begin position="97"/>
        <end position="235"/>
    </location>
</feature>
<dbReference type="SUPFAM" id="SSF49785">
    <property type="entry name" value="Galactose-binding domain-like"/>
    <property type="match status" value="1"/>
</dbReference>
<dbReference type="Proteomes" id="UP000027345">
    <property type="component" value="Unassembled WGS sequence"/>
</dbReference>
<dbReference type="InterPro" id="IPR013780">
    <property type="entry name" value="Glyco_hydro_b"/>
</dbReference>
<dbReference type="PANTHER" id="PTHR31776">
    <property type="entry name" value="ALPHA-L-ARABINOFURANOSIDASE 1"/>
    <property type="match status" value="1"/>
</dbReference>
<dbReference type="InterPro" id="IPR006558">
    <property type="entry name" value="LamG-like"/>
</dbReference>
<gene>
    <name evidence="11" type="ORF">DV20_10550</name>
</gene>
<dbReference type="EMBL" id="JMQI01000021">
    <property type="protein sequence ID" value="KDN22343.1"/>
    <property type="molecule type" value="Genomic_DNA"/>
</dbReference>
<dbReference type="RefSeq" id="WP_084093404.1">
    <property type="nucleotide sequence ID" value="NZ_JMQI01000021.1"/>
</dbReference>
<evidence type="ECO:0000256" key="8">
    <source>
        <dbReference type="SAM" id="SignalP"/>
    </source>
</evidence>
<dbReference type="GO" id="GO:0046373">
    <property type="term" value="P:L-arabinose metabolic process"/>
    <property type="evidence" value="ECO:0007669"/>
    <property type="project" value="InterPro"/>
</dbReference>
<feature type="domain" description="LamG-like jellyroll fold" evidence="9">
    <location>
        <begin position="509"/>
        <end position="637"/>
    </location>
</feature>
<dbReference type="Gene3D" id="2.60.120.200">
    <property type="match status" value="3"/>
</dbReference>
<feature type="chain" id="PRO_5039492632" description="non-reducing end alpha-L-arabinofuranosidase" evidence="8">
    <location>
        <begin position="32"/>
        <end position="1274"/>
    </location>
</feature>
<evidence type="ECO:0000259" key="10">
    <source>
        <dbReference type="SMART" id="SM00813"/>
    </source>
</evidence>
<dbReference type="Pfam" id="PF13385">
    <property type="entry name" value="Laminin_G_3"/>
    <property type="match status" value="3"/>
</dbReference>
<evidence type="ECO:0000256" key="3">
    <source>
        <dbReference type="ARBA" id="ARBA00012670"/>
    </source>
</evidence>
<dbReference type="InterPro" id="IPR008979">
    <property type="entry name" value="Galactose-bd-like_sf"/>
</dbReference>
<dbReference type="CDD" id="cd00110">
    <property type="entry name" value="LamG"/>
    <property type="match status" value="1"/>
</dbReference>
<name>A0A066UDN7_9PSEU</name>
<dbReference type="Gene3D" id="2.60.120.260">
    <property type="entry name" value="Galactose-binding domain-like"/>
    <property type="match status" value="1"/>
</dbReference>
<evidence type="ECO:0000256" key="2">
    <source>
        <dbReference type="ARBA" id="ARBA00007186"/>
    </source>
</evidence>
<evidence type="ECO:0000313" key="12">
    <source>
        <dbReference type="Proteomes" id="UP000027345"/>
    </source>
</evidence>
<dbReference type="PANTHER" id="PTHR31776:SF0">
    <property type="entry name" value="ALPHA-L-ARABINOFURANOSIDASE 1"/>
    <property type="match status" value="1"/>
</dbReference>
<dbReference type="InterPro" id="IPR051563">
    <property type="entry name" value="Glycosyl_Hydrolase_51"/>
</dbReference>
<comment type="caution">
    <text evidence="11">The sequence shown here is derived from an EMBL/GenBank/DDBJ whole genome shotgun (WGS) entry which is preliminary data.</text>
</comment>